<sequence length="353" mass="39145">MTINKEILQLFSPFDSLSSDFLESAIERISVREFKKGDVLFQRGKKLSETFYLLKGGVDLLAADLSRISVNHTSPQARHPLCNTQPARVTAFAKTDVTALVIERDFLDLVMVWSESSLLDGSVSIDPDDELDSDPIIEDQPSTDWMSVLLAAPLFSRIPPGNIQALFQRFIPRNVSKGEKVVVVGTKGDYFYVIKSGTAQVLDSAGYCKASLSTGDYFGEEALIGDTARNATVEMSSDGELMCLGKESFAELLHRPLVNYVSVTEFFKLQQSGRSIRLIDVRLPIEFKQQQLSGSVNIPLSYLRPKLNEMSKDVLYVVSDYGGRRSEVAVQLMVQAGLDVLLLRSSDVQEVEL</sequence>
<dbReference type="PROSITE" id="PS50206">
    <property type="entry name" value="RHODANESE_3"/>
    <property type="match status" value="1"/>
</dbReference>
<feature type="domain" description="Rhodanese" evidence="2">
    <location>
        <begin position="272"/>
        <end position="353"/>
    </location>
</feature>
<dbReference type="CDD" id="cd00038">
    <property type="entry name" value="CAP_ED"/>
    <property type="match status" value="2"/>
</dbReference>
<dbReference type="SUPFAM" id="SSF52821">
    <property type="entry name" value="Rhodanese/Cell cycle control phosphatase"/>
    <property type="match status" value="1"/>
</dbReference>
<dbReference type="Gene3D" id="2.60.120.10">
    <property type="entry name" value="Jelly Rolls"/>
    <property type="match status" value="2"/>
</dbReference>
<dbReference type="EMBL" id="JACHHT010000004">
    <property type="protein sequence ID" value="MBB6523730.1"/>
    <property type="molecule type" value="Genomic_DNA"/>
</dbReference>
<dbReference type="PANTHER" id="PTHR23011:SF28">
    <property type="entry name" value="CYCLIC NUCLEOTIDE-BINDING DOMAIN CONTAINING PROTEIN"/>
    <property type="match status" value="1"/>
</dbReference>
<protein>
    <submittedName>
        <fullName evidence="3">CRP-like cAMP-binding protein</fullName>
    </submittedName>
</protein>
<evidence type="ECO:0000313" key="4">
    <source>
        <dbReference type="Proteomes" id="UP000528457"/>
    </source>
</evidence>
<dbReference type="SUPFAM" id="SSF51206">
    <property type="entry name" value="cAMP-binding domain-like"/>
    <property type="match status" value="2"/>
</dbReference>
<keyword evidence="4" id="KW-1185">Reference proteome</keyword>
<dbReference type="AlphaFoldDB" id="A0A7X0JWW1"/>
<dbReference type="SMART" id="SM00100">
    <property type="entry name" value="cNMP"/>
    <property type="match status" value="2"/>
</dbReference>
<gene>
    <name evidence="3" type="ORF">HNR48_004044</name>
</gene>
<evidence type="ECO:0000313" key="3">
    <source>
        <dbReference type="EMBL" id="MBB6523730.1"/>
    </source>
</evidence>
<dbReference type="PROSITE" id="PS50042">
    <property type="entry name" value="CNMP_BINDING_3"/>
    <property type="match status" value="2"/>
</dbReference>
<evidence type="ECO:0000259" key="2">
    <source>
        <dbReference type="PROSITE" id="PS50206"/>
    </source>
</evidence>
<dbReference type="PRINTS" id="PR00103">
    <property type="entry name" value="CAMPKINASE"/>
</dbReference>
<proteinExistence type="predicted"/>
<dbReference type="InterPro" id="IPR014710">
    <property type="entry name" value="RmlC-like_jellyroll"/>
</dbReference>
<reference evidence="3 4" key="1">
    <citation type="submission" date="2020-08" db="EMBL/GenBank/DDBJ databases">
        <title>Genomic Encyclopedia of Type Strains, Phase IV (KMG-IV): sequencing the most valuable type-strain genomes for metagenomic binning, comparative biology and taxonomic classification.</title>
        <authorList>
            <person name="Goeker M."/>
        </authorList>
    </citation>
    <scope>NUCLEOTIDE SEQUENCE [LARGE SCALE GENOMIC DNA]</scope>
    <source>
        <strain evidence="3 4">DSM 22368</strain>
    </source>
</reference>
<dbReference type="InterPro" id="IPR018488">
    <property type="entry name" value="cNMP-bd_CS"/>
</dbReference>
<dbReference type="PANTHER" id="PTHR23011">
    <property type="entry name" value="CYCLIC NUCLEOTIDE-BINDING DOMAIN CONTAINING PROTEIN"/>
    <property type="match status" value="1"/>
</dbReference>
<dbReference type="Proteomes" id="UP000528457">
    <property type="component" value="Unassembled WGS sequence"/>
</dbReference>
<dbReference type="InParanoid" id="A0A7X0JWW1"/>
<dbReference type="InterPro" id="IPR001763">
    <property type="entry name" value="Rhodanese-like_dom"/>
</dbReference>
<dbReference type="RefSeq" id="WP_166843269.1">
    <property type="nucleotide sequence ID" value="NZ_JAAONY010000004.1"/>
</dbReference>
<organism evidence="3 4">
    <name type="scientific">Pseudoteredinibacter isoporae</name>
    <dbReference type="NCBI Taxonomy" id="570281"/>
    <lineage>
        <taxon>Bacteria</taxon>
        <taxon>Pseudomonadati</taxon>
        <taxon>Pseudomonadota</taxon>
        <taxon>Gammaproteobacteria</taxon>
        <taxon>Cellvibrionales</taxon>
        <taxon>Cellvibrionaceae</taxon>
        <taxon>Pseudoteredinibacter</taxon>
    </lineage>
</organism>
<name>A0A7X0JWW1_9GAMM</name>
<feature type="domain" description="Cyclic nucleotide-binding" evidence="1">
    <location>
        <begin position="154"/>
        <end position="253"/>
    </location>
</feature>
<dbReference type="SMART" id="SM00450">
    <property type="entry name" value="RHOD"/>
    <property type="match status" value="1"/>
</dbReference>
<accession>A0A7X0JWW1</accession>
<evidence type="ECO:0000259" key="1">
    <source>
        <dbReference type="PROSITE" id="PS50042"/>
    </source>
</evidence>
<dbReference type="Gene3D" id="3.40.250.10">
    <property type="entry name" value="Rhodanese-like domain"/>
    <property type="match status" value="1"/>
</dbReference>
<dbReference type="Pfam" id="PF00581">
    <property type="entry name" value="Rhodanese"/>
    <property type="match status" value="1"/>
</dbReference>
<dbReference type="InterPro" id="IPR018490">
    <property type="entry name" value="cNMP-bd_dom_sf"/>
</dbReference>
<dbReference type="PROSITE" id="PS00888">
    <property type="entry name" value="CNMP_BINDING_1"/>
    <property type="match status" value="1"/>
</dbReference>
<dbReference type="Pfam" id="PF00027">
    <property type="entry name" value="cNMP_binding"/>
    <property type="match status" value="2"/>
</dbReference>
<dbReference type="InterPro" id="IPR036873">
    <property type="entry name" value="Rhodanese-like_dom_sf"/>
</dbReference>
<feature type="domain" description="Cyclic nucleotide-binding" evidence="1">
    <location>
        <begin position="13"/>
        <end position="111"/>
    </location>
</feature>
<comment type="caution">
    <text evidence="3">The sequence shown here is derived from an EMBL/GenBank/DDBJ whole genome shotgun (WGS) entry which is preliminary data.</text>
</comment>
<dbReference type="InterPro" id="IPR000595">
    <property type="entry name" value="cNMP-bd_dom"/>
</dbReference>